<dbReference type="Proteomes" id="UP000433089">
    <property type="component" value="Unassembled WGS sequence"/>
</dbReference>
<dbReference type="InterPro" id="IPR015422">
    <property type="entry name" value="PyrdxlP-dep_Trfase_small"/>
</dbReference>
<evidence type="ECO:0000313" key="5">
    <source>
        <dbReference type="Proteomes" id="UP000433089"/>
    </source>
</evidence>
<dbReference type="InterPro" id="IPR000192">
    <property type="entry name" value="Aminotrans_V_dom"/>
</dbReference>
<keyword evidence="2" id="KW-0663">Pyridoxal phosphate</keyword>
<keyword evidence="4" id="KW-0808">Transferase</keyword>
<proteinExistence type="predicted"/>
<dbReference type="PANTHER" id="PTHR11601:SF50">
    <property type="entry name" value="CYSTEINE DESULFURASE ISCS 2-RELATED"/>
    <property type="match status" value="1"/>
</dbReference>
<reference evidence="4 5" key="1">
    <citation type="submission" date="2019-10" db="EMBL/GenBank/DDBJ databases">
        <authorList>
            <person name="Karimi E."/>
        </authorList>
    </citation>
    <scope>NUCLEOTIDE SEQUENCE [LARGE SCALE GENOMIC DNA]</scope>
    <source>
        <strain evidence="4">Bacillus sp. 348</strain>
    </source>
</reference>
<evidence type="ECO:0000256" key="1">
    <source>
        <dbReference type="ARBA" id="ARBA00001933"/>
    </source>
</evidence>
<dbReference type="InterPro" id="IPR015424">
    <property type="entry name" value="PyrdxlP-dep_Trfase"/>
</dbReference>
<feature type="domain" description="Aminotransferase class V" evidence="3">
    <location>
        <begin position="2"/>
        <end position="354"/>
    </location>
</feature>
<dbReference type="RefSeq" id="WP_159159884.1">
    <property type="nucleotide sequence ID" value="NZ_LR732831.1"/>
</dbReference>
<dbReference type="PANTHER" id="PTHR11601">
    <property type="entry name" value="CYSTEINE DESULFURYLASE FAMILY MEMBER"/>
    <property type="match status" value="1"/>
</dbReference>
<evidence type="ECO:0000313" key="4">
    <source>
        <dbReference type="EMBL" id="VXB94788.1"/>
    </source>
</evidence>
<gene>
    <name evidence="4" type="primary">iscSB</name>
    <name evidence="4" type="ORF">BACI348_41947</name>
</gene>
<name>A0A653V032_BACAB</name>
<dbReference type="Gene3D" id="1.10.260.50">
    <property type="match status" value="1"/>
</dbReference>
<dbReference type="PIRSF" id="PIRSF005572">
    <property type="entry name" value="NifS"/>
    <property type="match status" value="1"/>
</dbReference>
<dbReference type="InterPro" id="IPR016454">
    <property type="entry name" value="Cysteine_dSase"/>
</dbReference>
<evidence type="ECO:0000256" key="2">
    <source>
        <dbReference type="ARBA" id="ARBA00022898"/>
    </source>
</evidence>
<dbReference type="InterPro" id="IPR015421">
    <property type="entry name" value="PyrdxlP-dep_Trfase_major"/>
</dbReference>
<dbReference type="EC" id="2.8.1.7" evidence="4"/>
<comment type="cofactor">
    <cofactor evidence="1">
        <name>pyridoxal 5'-phosphate</name>
        <dbReference type="ChEBI" id="CHEBI:597326"/>
    </cofactor>
</comment>
<organism evidence="4 5">
    <name type="scientific">Bacillus altitudinis</name>
    <dbReference type="NCBI Taxonomy" id="293387"/>
    <lineage>
        <taxon>Bacteria</taxon>
        <taxon>Bacillati</taxon>
        <taxon>Bacillota</taxon>
        <taxon>Bacilli</taxon>
        <taxon>Bacillales</taxon>
        <taxon>Bacillaceae</taxon>
        <taxon>Bacillus</taxon>
    </lineage>
</organism>
<dbReference type="Gene3D" id="3.40.640.10">
    <property type="entry name" value="Type I PLP-dependent aspartate aminotransferase-like (Major domain)"/>
    <property type="match status" value="1"/>
</dbReference>
<dbReference type="AlphaFoldDB" id="A0A653V032"/>
<dbReference type="Gene3D" id="3.90.1150.10">
    <property type="entry name" value="Aspartate Aminotransferase, domain 1"/>
    <property type="match status" value="1"/>
</dbReference>
<protein>
    <submittedName>
        <fullName evidence="4">Cysteine desulfurase</fullName>
        <ecNumber evidence="4">2.8.1.7</ecNumber>
    </submittedName>
</protein>
<dbReference type="GO" id="GO:0031071">
    <property type="term" value="F:cysteine desulfurase activity"/>
    <property type="evidence" value="ECO:0007669"/>
    <property type="project" value="UniProtKB-EC"/>
</dbReference>
<evidence type="ECO:0000259" key="3">
    <source>
        <dbReference type="Pfam" id="PF00266"/>
    </source>
</evidence>
<dbReference type="EMBL" id="CABWLH010000009">
    <property type="protein sequence ID" value="VXB94788.1"/>
    <property type="molecule type" value="Genomic_DNA"/>
</dbReference>
<dbReference type="Pfam" id="PF00266">
    <property type="entry name" value="Aminotran_5"/>
    <property type="match status" value="1"/>
</dbReference>
<accession>A0A653V032</accession>
<sequence>MIYLDNSATTKPYPEVLQVHQQVSERFFGNPSSLHQLGIDASRLLSETRKQILHYTGFTQYEIIFTSGATEANNIAIKGAALAKMNRGRHIVTTEIEHPSVIESFEQLKTLFGFDISYIPVNEHGRADMTHLKEVLRSDTVLVSLMHVNNETGAIQPIEEAASIIRKYAKEAIFHVDGVQGIGKVPLPKEMDSDLLTMSGHKIHGLKGTGALFLKKGVVLAPFITGGEQELGLRSGTENPAGAVSLAKAIKQSFEHLNKHHDEMIALKTELEQQLGKIEGVVINTPLTHSAPHIVNFSVPGIQIEVLLHMLEKEGIYVSTTSACSAKKKEPSRVLLAMGKSEEAAKSSMRISLTYGQGPELAPQIITSIAQSVKKLKGMR</sequence>
<dbReference type="SUPFAM" id="SSF53383">
    <property type="entry name" value="PLP-dependent transferases"/>
    <property type="match status" value="1"/>
</dbReference>